<evidence type="ECO:0000313" key="3">
    <source>
        <dbReference type="Proteomes" id="UP001286313"/>
    </source>
</evidence>
<organism evidence="2 3">
    <name type="scientific">Petrolisthes cinctipes</name>
    <name type="common">Flat porcelain crab</name>
    <dbReference type="NCBI Taxonomy" id="88211"/>
    <lineage>
        <taxon>Eukaryota</taxon>
        <taxon>Metazoa</taxon>
        <taxon>Ecdysozoa</taxon>
        <taxon>Arthropoda</taxon>
        <taxon>Crustacea</taxon>
        <taxon>Multicrustacea</taxon>
        <taxon>Malacostraca</taxon>
        <taxon>Eumalacostraca</taxon>
        <taxon>Eucarida</taxon>
        <taxon>Decapoda</taxon>
        <taxon>Pleocyemata</taxon>
        <taxon>Anomura</taxon>
        <taxon>Galatheoidea</taxon>
        <taxon>Porcellanidae</taxon>
        <taxon>Petrolisthes</taxon>
    </lineage>
</organism>
<proteinExistence type="predicted"/>
<dbReference type="AlphaFoldDB" id="A0AAE1K7W2"/>
<evidence type="ECO:0000256" key="1">
    <source>
        <dbReference type="SAM" id="MobiDB-lite"/>
    </source>
</evidence>
<accession>A0AAE1K7W2</accession>
<dbReference type="Proteomes" id="UP001286313">
    <property type="component" value="Unassembled WGS sequence"/>
</dbReference>
<feature type="compositionally biased region" description="Polar residues" evidence="1">
    <location>
        <begin position="35"/>
        <end position="46"/>
    </location>
</feature>
<name>A0AAE1K7W2_PETCI</name>
<evidence type="ECO:0000313" key="2">
    <source>
        <dbReference type="EMBL" id="KAK3866469.1"/>
    </source>
</evidence>
<feature type="compositionally biased region" description="Basic and acidic residues" evidence="1">
    <location>
        <begin position="57"/>
        <end position="68"/>
    </location>
</feature>
<dbReference type="EMBL" id="JAWQEG010003393">
    <property type="protein sequence ID" value="KAK3866469.1"/>
    <property type="molecule type" value="Genomic_DNA"/>
</dbReference>
<comment type="caution">
    <text evidence="2">The sequence shown here is derived from an EMBL/GenBank/DDBJ whole genome shotgun (WGS) entry which is preliminary data.</text>
</comment>
<protein>
    <submittedName>
        <fullName evidence="2">Uncharacterized protein</fullName>
    </submittedName>
</protein>
<sequence>MYPWWNSNALYLWCCCFCDDGIHYFHKFWSREWQQDTTRPPGTRSTQHLRDGMMASGKERRGYDHESSSDTDNPDSDDRRPRAYRNRFGRSLSVEEGIDLKGEWKKYKSKG</sequence>
<keyword evidence="3" id="KW-1185">Reference proteome</keyword>
<gene>
    <name evidence="2" type="ORF">Pcinc_028012</name>
</gene>
<feature type="region of interest" description="Disordered" evidence="1">
    <location>
        <begin position="34"/>
        <end position="86"/>
    </location>
</feature>
<reference evidence="2" key="1">
    <citation type="submission" date="2023-10" db="EMBL/GenBank/DDBJ databases">
        <title>Genome assemblies of two species of porcelain crab, Petrolisthes cinctipes and Petrolisthes manimaculis (Anomura: Porcellanidae).</title>
        <authorList>
            <person name="Angst P."/>
        </authorList>
    </citation>
    <scope>NUCLEOTIDE SEQUENCE</scope>
    <source>
        <strain evidence="2">PB745_01</strain>
        <tissue evidence="2">Gill</tissue>
    </source>
</reference>